<keyword evidence="1" id="KW-0472">Membrane</keyword>
<keyword evidence="1" id="KW-1133">Transmembrane helix</keyword>
<protein>
    <submittedName>
        <fullName evidence="2">Uncharacterized protein</fullName>
    </submittedName>
</protein>
<evidence type="ECO:0000313" key="2">
    <source>
        <dbReference type="EMBL" id="GGP16362.1"/>
    </source>
</evidence>
<reference evidence="3" key="1">
    <citation type="journal article" date="2019" name="Int. J. Syst. Evol. Microbiol.">
        <title>The Global Catalogue of Microorganisms (GCM) 10K type strain sequencing project: providing services to taxonomists for standard genome sequencing and annotation.</title>
        <authorList>
            <consortium name="The Broad Institute Genomics Platform"/>
            <consortium name="The Broad Institute Genome Sequencing Center for Infectious Disease"/>
            <person name="Wu L."/>
            <person name="Ma J."/>
        </authorList>
    </citation>
    <scope>NUCLEOTIDE SEQUENCE [LARGE SCALE GENOMIC DNA]</scope>
    <source>
        <strain evidence="3">CGMCC 1.7693</strain>
    </source>
</reference>
<gene>
    <name evidence="2" type="ORF">GCM10011346_48030</name>
</gene>
<comment type="caution">
    <text evidence="2">The sequence shown here is derived from an EMBL/GenBank/DDBJ whole genome shotgun (WGS) entry which is preliminary data.</text>
</comment>
<proteinExistence type="predicted"/>
<sequence>MSYIIGGLFCIWGVIVLINGVFRMNENDFKAKSRFFANIFFELEFITTFLQKLPASIIKSTVIITGTAFLSFGVYLCI</sequence>
<keyword evidence="1" id="KW-0812">Transmembrane</keyword>
<dbReference type="Proteomes" id="UP000641206">
    <property type="component" value="Unassembled WGS sequence"/>
</dbReference>
<feature type="transmembrane region" description="Helical" evidence="1">
    <location>
        <begin position="6"/>
        <end position="23"/>
    </location>
</feature>
<organism evidence="2 3">
    <name type="scientific">Oceanobacillus neutriphilus</name>
    <dbReference type="NCBI Taxonomy" id="531815"/>
    <lineage>
        <taxon>Bacteria</taxon>
        <taxon>Bacillati</taxon>
        <taxon>Bacillota</taxon>
        <taxon>Bacilli</taxon>
        <taxon>Bacillales</taxon>
        <taxon>Bacillaceae</taxon>
        <taxon>Oceanobacillus</taxon>
    </lineage>
</organism>
<keyword evidence="3" id="KW-1185">Reference proteome</keyword>
<accession>A0ABQ2P230</accession>
<evidence type="ECO:0000256" key="1">
    <source>
        <dbReference type="SAM" id="Phobius"/>
    </source>
</evidence>
<dbReference type="RefSeq" id="WP_188737946.1">
    <property type="nucleotide sequence ID" value="NZ_BMLW01000019.1"/>
</dbReference>
<evidence type="ECO:0000313" key="3">
    <source>
        <dbReference type="Proteomes" id="UP000641206"/>
    </source>
</evidence>
<feature type="transmembrane region" description="Helical" evidence="1">
    <location>
        <begin position="57"/>
        <end position="77"/>
    </location>
</feature>
<dbReference type="EMBL" id="BMLW01000019">
    <property type="protein sequence ID" value="GGP16362.1"/>
    <property type="molecule type" value="Genomic_DNA"/>
</dbReference>
<name>A0ABQ2P230_9BACI</name>